<sequence length="74" mass="8030">MTKGIILIGTRIHLTFSNRNEITAVGRSKLTVLSAAEHCILIGLVIQARKVTVDHVLSDPRPTPDTVGIKRTEG</sequence>
<gene>
    <name evidence="1" type="ORF">T265_01076</name>
</gene>
<keyword evidence="2" id="KW-1185">Reference proteome</keyword>
<reference evidence="1 2" key="1">
    <citation type="submission" date="2013-11" db="EMBL/GenBank/DDBJ databases">
        <title>Opisthorchis viverrini - life in the bile duct.</title>
        <authorList>
            <person name="Young N.D."/>
            <person name="Nagarajan N."/>
            <person name="Lin S.J."/>
            <person name="Korhonen P.K."/>
            <person name="Jex A.R."/>
            <person name="Hall R.S."/>
            <person name="Safavi-Hemami H."/>
            <person name="Kaewkong W."/>
            <person name="Bertrand D."/>
            <person name="Gao S."/>
            <person name="Seet Q."/>
            <person name="Wongkham S."/>
            <person name="Teh B.T."/>
            <person name="Wongkham C."/>
            <person name="Intapan P.M."/>
            <person name="Maleewong W."/>
            <person name="Yang X."/>
            <person name="Hu M."/>
            <person name="Wang Z."/>
            <person name="Hofmann A."/>
            <person name="Sternberg P.W."/>
            <person name="Tan P."/>
            <person name="Wang J."/>
            <person name="Gasser R.B."/>
        </authorList>
    </citation>
    <scope>NUCLEOTIDE SEQUENCE [LARGE SCALE GENOMIC DNA]</scope>
</reference>
<dbReference type="CTD" id="20315264"/>
<evidence type="ECO:0000313" key="1">
    <source>
        <dbReference type="EMBL" id="KER32990.1"/>
    </source>
</evidence>
<name>A0A075AAZ4_OPIVI</name>
<evidence type="ECO:0000313" key="2">
    <source>
        <dbReference type="Proteomes" id="UP000054324"/>
    </source>
</evidence>
<dbReference type="Proteomes" id="UP000054324">
    <property type="component" value="Unassembled WGS sequence"/>
</dbReference>
<dbReference type="KEGG" id="ovi:T265_01076"/>
<proteinExistence type="predicted"/>
<dbReference type="EMBL" id="KL596629">
    <property type="protein sequence ID" value="KER32990.1"/>
    <property type="molecule type" value="Genomic_DNA"/>
</dbReference>
<dbReference type="GeneID" id="20315264"/>
<protein>
    <submittedName>
        <fullName evidence="1">Uncharacterized protein</fullName>
    </submittedName>
</protein>
<dbReference type="RefSeq" id="XP_009163283.1">
    <property type="nucleotide sequence ID" value="XM_009165019.1"/>
</dbReference>
<organism evidence="1 2">
    <name type="scientific">Opisthorchis viverrini</name>
    <name type="common">Southeast Asian liver fluke</name>
    <dbReference type="NCBI Taxonomy" id="6198"/>
    <lineage>
        <taxon>Eukaryota</taxon>
        <taxon>Metazoa</taxon>
        <taxon>Spiralia</taxon>
        <taxon>Lophotrochozoa</taxon>
        <taxon>Platyhelminthes</taxon>
        <taxon>Trematoda</taxon>
        <taxon>Digenea</taxon>
        <taxon>Opisthorchiida</taxon>
        <taxon>Opisthorchiata</taxon>
        <taxon>Opisthorchiidae</taxon>
        <taxon>Opisthorchis</taxon>
    </lineage>
</organism>
<accession>A0A075AAZ4</accession>
<dbReference type="AlphaFoldDB" id="A0A075AAZ4"/>